<evidence type="ECO:0000313" key="1">
    <source>
        <dbReference type="EMBL" id="KKL80592.1"/>
    </source>
</evidence>
<accession>A0A0F9HZM7</accession>
<gene>
    <name evidence="1" type="ORF">LCGC14_2003180</name>
</gene>
<comment type="caution">
    <text evidence="1">The sequence shown here is derived from an EMBL/GenBank/DDBJ whole genome shotgun (WGS) entry which is preliminary data.</text>
</comment>
<reference evidence="1" key="1">
    <citation type="journal article" date="2015" name="Nature">
        <title>Complex archaea that bridge the gap between prokaryotes and eukaryotes.</title>
        <authorList>
            <person name="Spang A."/>
            <person name="Saw J.H."/>
            <person name="Jorgensen S.L."/>
            <person name="Zaremba-Niedzwiedzka K."/>
            <person name="Martijn J."/>
            <person name="Lind A.E."/>
            <person name="van Eijk R."/>
            <person name="Schleper C."/>
            <person name="Guy L."/>
            <person name="Ettema T.J."/>
        </authorList>
    </citation>
    <scope>NUCLEOTIDE SEQUENCE</scope>
</reference>
<proteinExistence type="predicted"/>
<sequence length="63" mass="7464">MQRIITDNSEERRKIKWDGVRFALVEEHRVYTSCLWVGSSKIYSPREMDDIVEFVKEVKSGSK</sequence>
<dbReference type="AlphaFoldDB" id="A0A0F9HZM7"/>
<dbReference type="EMBL" id="LAZR01022803">
    <property type="protein sequence ID" value="KKL80592.1"/>
    <property type="molecule type" value="Genomic_DNA"/>
</dbReference>
<protein>
    <submittedName>
        <fullName evidence="1">Uncharacterized protein</fullName>
    </submittedName>
</protein>
<name>A0A0F9HZM7_9ZZZZ</name>
<organism evidence="1">
    <name type="scientific">marine sediment metagenome</name>
    <dbReference type="NCBI Taxonomy" id="412755"/>
    <lineage>
        <taxon>unclassified sequences</taxon>
        <taxon>metagenomes</taxon>
        <taxon>ecological metagenomes</taxon>
    </lineage>
</organism>